<feature type="domain" description="Lipopolysaccharide assembly protein A" evidence="7">
    <location>
        <begin position="12"/>
        <end position="74"/>
    </location>
</feature>
<evidence type="ECO:0000256" key="2">
    <source>
        <dbReference type="ARBA" id="ARBA00022692"/>
    </source>
</evidence>
<evidence type="ECO:0000256" key="5">
    <source>
        <dbReference type="SAM" id="MobiDB-lite"/>
    </source>
</evidence>
<keyword evidence="4 6" id="KW-0472">Membrane</keyword>
<sequence>MILALVIFLLSNRAPVAVSFFPFGTLGSAVLGAIVLIAFGLGMLLGMLIHVPHRLRAQRRAKRAERQLAALRAQPPAPQAPADETISLPPAV</sequence>
<evidence type="ECO:0000259" key="7">
    <source>
        <dbReference type="Pfam" id="PF06305"/>
    </source>
</evidence>
<evidence type="ECO:0000256" key="6">
    <source>
        <dbReference type="SAM" id="Phobius"/>
    </source>
</evidence>
<protein>
    <recommendedName>
        <fullName evidence="7">Lipopolysaccharide assembly protein A domain-containing protein</fullName>
    </recommendedName>
</protein>
<feature type="region of interest" description="Disordered" evidence="5">
    <location>
        <begin position="66"/>
        <end position="92"/>
    </location>
</feature>
<evidence type="ECO:0000313" key="9">
    <source>
        <dbReference type="Proteomes" id="UP000007100"/>
    </source>
</evidence>
<keyword evidence="1" id="KW-1003">Cell membrane</keyword>
<evidence type="ECO:0000313" key="8">
    <source>
        <dbReference type="EMBL" id="BAJ81113.1"/>
    </source>
</evidence>
<keyword evidence="2 6" id="KW-0812">Transmembrane</keyword>
<keyword evidence="3 6" id="KW-1133">Transmembrane helix</keyword>
<proteinExistence type="predicted"/>
<name>F0IZA3_ACIMA</name>
<dbReference type="EMBL" id="AP012035">
    <property type="protein sequence ID" value="BAJ81113.1"/>
    <property type="molecule type" value="Genomic_DNA"/>
</dbReference>
<dbReference type="GO" id="GO:0005886">
    <property type="term" value="C:plasma membrane"/>
    <property type="evidence" value="ECO:0007669"/>
    <property type="project" value="InterPro"/>
</dbReference>
<gene>
    <name evidence="8" type="ordered locus">ACMV_17660</name>
</gene>
<evidence type="ECO:0000256" key="4">
    <source>
        <dbReference type="ARBA" id="ARBA00023136"/>
    </source>
</evidence>
<dbReference type="AlphaFoldDB" id="F0IZA3"/>
<dbReference type="KEGG" id="amv:ACMV_17660"/>
<dbReference type="Pfam" id="PF06305">
    <property type="entry name" value="LapA_dom"/>
    <property type="match status" value="1"/>
</dbReference>
<evidence type="ECO:0000256" key="3">
    <source>
        <dbReference type="ARBA" id="ARBA00022989"/>
    </source>
</evidence>
<feature type="transmembrane region" description="Helical" evidence="6">
    <location>
        <begin position="29"/>
        <end position="51"/>
    </location>
</feature>
<accession>F0IZA3</accession>
<dbReference type="Proteomes" id="UP000007100">
    <property type="component" value="Chromosome"/>
</dbReference>
<reference evidence="8 9" key="1">
    <citation type="submission" date="2010-12" db="EMBL/GenBank/DDBJ databases">
        <title>Whole genome sequence of Acidiphilium multivorum AIU301.</title>
        <authorList>
            <person name="Narita-Yamada S."/>
            <person name="Nakamura S."/>
            <person name="Ito N."/>
            <person name="Takarada H."/>
            <person name="Katano Y."/>
            <person name="Nakazawa H."/>
            <person name="Hosoyama A."/>
            <person name="Yamada R."/>
            <person name="Fujita N."/>
        </authorList>
    </citation>
    <scope>NUCLEOTIDE SEQUENCE [LARGE SCALE GENOMIC DNA]</scope>
    <source>
        <strain evidence="9">DSM 11245 / JCM 8867 / AIU301</strain>
    </source>
</reference>
<dbReference type="HOGENOM" id="CLU_2566038_0_0_5"/>
<keyword evidence="9" id="KW-1185">Reference proteome</keyword>
<organism evidence="8 9">
    <name type="scientific">Acidiphilium multivorum (strain DSM 11245 / JCM 8867 / NBRC 100883 / AIU 301)</name>
    <dbReference type="NCBI Taxonomy" id="926570"/>
    <lineage>
        <taxon>Bacteria</taxon>
        <taxon>Pseudomonadati</taxon>
        <taxon>Pseudomonadota</taxon>
        <taxon>Alphaproteobacteria</taxon>
        <taxon>Acetobacterales</taxon>
        <taxon>Acidocellaceae</taxon>
        <taxon>Acidiphilium</taxon>
    </lineage>
</organism>
<evidence type="ECO:0000256" key="1">
    <source>
        <dbReference type="ARBA" id="ARBA00022475"/>
    </source>
</evidence>
<dbReference type="InterPro" id="IPR010445">
    <property type="entry name" value="LapA_dom"/>
</dbReference>